<evidence type="ECO:0000313" key="2">
    <source>
        <dbReference type="WBParaSite" id="ES5_v2.g12646.t1"/>
    </source>
</evidence>
<accession>A0AC34F621</accession>
<protein>
    <submittedName>
        <fullName evidence="2">Hexosyltransferase</fullName>
    </submittedName>
</protein>
<proteinExistence type="predicted"/>
<sequence>MFVAPRKRSLLPLRFICYTDSDFLNVQKPIRQPLSACIKHVFPHSPPKSQCSLNQNIEAAIIPKLPTTFEKIIVIRSAPNAIKYRDYIRDTWKQTFPSEVPVIFVVGKSKTDDVLAESEKHSDILQLDFIDSYFNLTLKMMATYGYILKHSNVEQIMVINDDTIVNSTALLHHSNVSVI</sequence>
<reference evidence="2" key="1">
    <citation type="submission" date="2022-11" db="UniProtKB">
        <authorList>
            <consortium name="WormBaseParasite"/>
        </authorList>
    </citation>
    <scope>IDENTIFICATION</scope>
</reference>
<organism evidence="1 2">
    <name type="scientific">Panagrolaimus sp. ES5</name>
    <dbReference type="NCBI Taxonomy" id="591445"/>
    <lineage>
        <taxon>Eukaryota</taxon>
        <taxon>Metazoa</taxon>
        <taxon>Ecdysozoa</taxon>
        <taxon>Nematoda</taxon>
        <taxon>Chromadorea</taxon>
        <taxon>Rhabditida</taxon>
        <taxon>Tylenchina</taxon>
        <taxon>Panagrolaimomorpha</taxon>
        <taxon>Panagrolaimoidea</taxon>
        <taxon>Panagrolaimidae</taxon>
        <taxon>Panagrolaimus</taxon>
    </lineage>
</organism>
<dbReference type="WBParaSite" id="ES5_v2.g12646.t1">
    <property type="protein sequence ID" value="ES5_v2.g12646.t1"/>
    <property type="gene ID" value="ES5_v2.g12646"/>
</dbReference>
<dbReference type="Proteomes" id="UP000887579">
    <property type="component" value="Unplaced"/>
</dbReference>
<evidence type="ECO:0000313" key="1">
    <source>
        <dbReference type="Proteomes" id="UP000887579"/>
    </source>
</evidence>
<name>A0AC34F621_9BILA</name>